<protein>
    <submittedName>
        <fullName evidence="1">Uncharacterized protein</fullName>
    </submittedName>
</protein>
<proteinExistence type="predicted"/>
<dbReference type="AlphaFoldDB" id="A0A8K0I5E2"/>
<keyword evidence="2" id="KW-1185">Reference proteome</keyword>
<evidence type="ECO:0000313" key="2">
    <source>
        <dbReference type="Proteomes" id="UP000797356"/>
    </source>
</evidence>
<name>A0A8K0I5E2_COCNU</name>
<gene>
    <name evidence="1" type="ORF">COCNU_04G000440</name>
</gene>
<reference evidence="1" key="1">
    <citation type="journal article" date="2017" name="Gigascience">
        <title>The genome draft of coconut (Cocos nucifera).</title>
        <authorList>
            <person name="Xiao Y."/>
            <person name="Xu P."/>
            <person name="Fan H."/>
            <person name="Baudouin L."/>
            <person name="Xia W."/>
            <person name="Bocs S."/>
            <person name="Xu J."/>
            <person name="Li Q."/>
            <person name="Guo A."/>
            <person name="Zhou L."/>
            <person name="Li J."/>
            <person name="Wu Y."/>
            <person name="Ma Z."/>
            <person name="Armero A."/>
            <person name="Issali A.E."/>
            <person name="Liu N."/>
            <person name="Peng M."/>
            <person name="Yang Y."/>
        </authorList>
    </citation>
    <scope>NUCLEOTIDE SEQUENCE</scope>
    <source>
        <tissue evidence="1">Spear leaf of Hainan Tall coconut</tissue>
    </source>
</reference>
<reference evidence="1" key="2">
    <citation type="submission" date="2019-07" db="EMBL/GenBank/DDBJ databases">
        <authorList>
            <person name="Yang Y."/>
            <person name="Bocs S."/>
            <person name="Baudouin L."/>
        </authorList>
    </citation>
    <scope>NUCLEOTIDE SEQUENCE</scope>
    <source>
        <tissue evidence="1">Spear leaf of Hainan Tall coconut</tissue>
    </source>
</reference>
<evidence type="ECO:0000313" key="1">
    <source>
        <dbReference type="EMBL" id="KAG1337738.1"/>
    </source>
</evidence>
<dbReference type="EMBL" id="CM017875">
    <property type="protein sequence ID" value="KAG1337738.1"/>
    <property type="molecule type" value="Genomic_DNA"/>
</dbReference>
<sequence>MPLLCSASTSHFTPPPLPMPLPCSLAAALHPAAAAGSLKIPNKLVFGGCPPLGNDRDAFGSKMANGSSPL</sequence>
<organism evidence="1 2">
    <name type="scientific">Cocos nucifera</name>
    <name type="common">Coconut palm</name>
    <dbReference type="NCBI Taxonomy" id="13894"/>
    <lineage>
        <taxon>Eukaryota</taxon>
        <taxon>Viridiplantae</taxon>
        <taxon>Streptophyta</taxon>
        <taxon>Embryophyta</taxon>
        <taxon>Tracheophyta</taxon>
        <taxon>Spermatophyta</taxon>
        <taxon>Magnoliopsida</taxon>
        <taxon>Liliopsida</taxon>
        <taxon>Arecaceae</taxon>
        <taxon>Arecoideae</taxon>
        <taxon>Cocoseae</taxon>
        <taxon>Attaleinae</taxon>
        <taxon>Cocos</taxon>
    </lineage>
</organism>
<dbReference type="Proteomes" id="UP000797356">
    <property type="component" value="Chromosome 4"/>
</dbReference>
<comment type="caution">
    <text evidence="1">The sequence shown here is derived from an EMBL/GenBank/DDBJ whole genome shotgun (WGS) entry which is preliminary data.</text>
</comment>
<accession>A0A8K0I5E2</accession>